<proteinExistence type="predicted"/>
<dbReference type="AlphaFoldDB" id="A0A2Z3JFC6"/>
<reference evidence="2 3" key="1">
    <citation type="submission" date="2018-05" db="EMBL/GenBank/DDBJ databases">
        <title>Complete Genome Sequence of Deinococcus sp. strain 17bor-2.</title>
        <authorList>
            <person name="Srinivasan S."/>
        </authorList>
    </citation>
    <scope>NUCLEOTIDE SEQUENCE [LARGE SCALE GENOMIC DNA]</scope>
    <source>
        <strain evidence="2 3">17bor-2</strain>
    </source>
</reference>
<accession>A0A2Z3JFC6</accession>
<keyword evidence="1" id="KW-0472">Membrane</keyword>
<dbReference type="RefSeq" id="WP_109825990.1">
    <property type="nucleotide sequence ID" value="NZ_CP029494.1"/>
</dbReference>
<organism evidence="2 3">
    <name type="scientific">Deinococcus irradiatisoli</name>
    <dbReference type="NCBI Taxonomy" id="2202254"/>
    <lineage>
        <taxon>Bacteria</taxon>
        <taxon>Thermotogati</taxon>
        <taxon>Deinococcota</taxon>
        <taxon>Deinococci</taxon>
        <taxon>Deinococcales</taxon>
        <taxon>Deinococcaceae</taxon>
        <taxon>Deinococcus</taxon>
    </lineage>
</organism>
<keyword evidence="3" id="KW-1185">Reference proteome</keyword>
<protein>
    <submittedName>
        <fullName evidence="2">Uncharacterized protein</fullName>
    </submittedName>
</protein>
<gene>
    <name evidence="2" type="ORF">DKM44_05210</name>
</gene>
<dbReference type="EMBL" id="CP029494">
    <property type="protein sequence ID" value="AWN22706.1"/>
    <property type="molecule type" value="Genomic_DNA"/>
</dbReference>
<evidence type="ECO:0000313" key="2">
    <source>
        <dbReference type="EMBL" id="AWN22706.1"/>
    </source>
</evidence>
<dbReference type="Proteomes" id="UP000245368">
    <property type="component" value="Chromosome"/>
</dbReference>
<sequence>MIYGVVGTAALFGLVLFVVALVSLTHRDYAGAFRAGSQGLWLLLICEFIFKRLRAQGER</sequence>
<dbReference type="KEGG" id="dez:DKM44_05210"/>
<keyword evidence="1" id="KW-0812">Transmembrane</keyword>
<feature type="transmembrane region" description="Helical" evidence="1">
    <location>
        <begin position="5"/>
        <end position="25"/>
    </location>
</feature>
<name>A0A2Z3JFC6_9DEIO</name>
<evidence type="ECO:0000256" key="1">
    <source>
        <dbReference type="SAM" id="Phobius"/>
    </source>
</evidence>
<keyword evidence="1" id="KW-1133">Transmembrane helix</keyword>
<evidence type="ECO:0000313" key="3">
    <source>
        <dbReference type="Proteomes" id="UP000245368"/>
    </source>
</evidence>